<protein>
    <submittedName>
        <fullName evidence="8">Dipeptide-binding ABC transporter, periplasmic substrate-binding component</fullName>
    </submittedName>
</protein>
<dbReference type="InterPro" id="IPR001320">
    <property type="entry name" value="Iontro_rcpt_C"/>
</dbReference>
<feature type="chain" id="PRO_5044489797" evidence="5">
    <location>
        <begin position="21"/>
        <end position="271"/>
    </location>
</feature>
<dbReference type="PATRIC" id="fig|909613.9.peg.6377"/>
<evidence type="ECO:0000256" key="3">
    <source>
        <dbReference type="ARBA" id="ARBA00022729"/>
    </source>
</evidence>
<dbReference type="STRING" id="909613.UO65_6380"/>
<dbReference type="InterPro" id="IPR018313">
    <property type="entry name" value="SBP_3_CS"/>
</dbReference>
<dbReference type="SUPFAM" id="SSF53850">
    <property type="entry name" value="Periplasmic binding protein-like II"/>
    <property type="match status" value="1"/>
</dbReference>
<dbReference type="GO" id="GO:0015276">
    <property type="term" value="F:ligand-gated monoatomic ion channel activity"/>
    <property type="evidence" value="ECO:0007669"/>
    <property type="project" value="InterPro"/>
</dbReference>
<organism evidence="8 9">
    <name type="scientific">Actinokineospora spheciospongiae</name>
    <dbReference type="NCBI Taxonomy" id="909613"/>
    <lineage>
        <taxon>Bacteria</taxon>
        <taxon>Bacillati</taxon>
        <taxon>Actinomycetota</taxon>
        <taxon>Actinomycetes</taxon>
        <taxon>Pseudonocardiales</taxon>
        <taxon>Pseudonocardiaceae</taxon>
        <taxon>Actinokineospora</taxon>
    </lineage>
</organism>
<dbReference type="SMART" id="SM00062">
    <property type="entry name" value="PBPb"/>
    <property type="match status" value="1"/>
</dbReference>
<feature type="domain" description="Solute-binding protein family 3/N-terminal" evidence="6">
    <location>
        <begin position="48"/>
        <end position="267"/>
    </location>
</feature>
<dbReference type="PROSITE" id="PS51257">
    <property type="entry name" value="PROKAR_LIPOPROTEIN"/>
    <property type="match status" value="1"/>
</dbReference>
<evidence type="ECO:0000256" key="2">
    <source>
        <dbReference type="ARBA" id="ARBA00010333"/>
    </source>
</evidence>
<dbReference type="eggNOG" id="COG0834">
    <property type="taxonomic scope" value="Bacteria"/>
</dbReference>
<dbReference type="EMBL" id="AYXG01000241">
    <property type="protein sequence ID" value="EWC58488.1"/>
    <property type="molecule type" value="Genomic_DNA"/>
</dbReference>
<dbReference type="GO" id="GO:0016020">
    <property type="term" value="C:membrane"/>
    <property type="evidence" value="ECO:0007669"/>
    <property type="project" value="InterPro"/>
</dbReference>
<keyword evidence="3 5" id="KW-0732">Signal</keyword>
<feature type="domain" description="Ionotropic glutamate receptor C-terminal" evidence="7">
    <location>
        <begin position="49"/>
        <end position="266"/>
    </location>
</feature>
<dbReference type="Proteomes" id="UP000019277">
    <property type="component" value="Unassembled WGS sequence"/>
</dbReference>
<evidence type="ECO:0000259" key="7">
    <source>
        <dbReference type="SMART" id="SM00079"/>
    </source>
</evidence>
<dbReference type="PANTHER" id="PTHR35936">
    <property type="entry name" value="MEMBRANE-BOUND LYTIC MUREIN TRANSGLYCOSYLASE F"/>
    <property type="match status" value="1"/>
</dbReference>
<dbReference type="InterPro" id="IPR001638">
    <property type="entry name" value="Solute-binding_3/MltF_N"/>
</dbReference>
<evidence type="ECO:0000313" key="8">
    <source>
        <dbReference type="EMBL" id="EWC58488.1"/>
    </source>
</evidence>
<dbReference type="PROSITE" id="PS01039">
    <property type="entry name" value="SBP_BACTERIAL_3"/>
    <property type="match status" value="1"/>
</dbReference>
<evidence type="ECO:0000313" key="9">
    <source>
        <dbReference type="Proteomes" id="UP000019277"/>
    </source>
</evidence>
<dbReference type="AlphaFoldDB" id="W7ID53"/>
<reference evidence="8 9" key="1">
    <citation type="journal article" date="2014" name="Genome Announc.">
        <title>Draft Genome Sequence of the Antitrypanosomally Active Sponge-Associated Bacterium Actinokineospora sp. Strain EG49.</title>
        <authorList>
            <person name="Harjes J."/>
            <person name="Ryu T."/>
            <person name="Abdelmohsen U.R."/>
            <person name="Moitinho-Silva L."/>
            <person name="Horn H."/>
            <person name="Ravasi T."/>
            <person name="Hentschel U."/>
        </authorList>
    </citation>
    <scope>NUCLEOTIDE SEQUENCE [LARGE SCALE GENOMIC DNA]</scope>
    <source>
        <strain evidence="8 9">EG49</strain>
    </source>
</reference>
<evidence type="ECO:0000256" key="5">
    <source>
        <dbReference type="SAM" id="SignalP"/>
    </source>
</evidence>
<accession>W7ID53</accession>
<name>W7ID53_9PSEU</name>
<comment type="caution">
    <text evidence="8">The sequence shown here is derived from an EMBL/GenBank/DDBJ whole genome shotgun (WGS) entry which is preliminary data.</text>
</comment>
<dbReference type="Pfam" id="PF00497">
    <property type="entry name" value="SBP_bac_3"/>
    <property type="match status" value="1"/>
</dbReference>
<keyword evidence="9" id="KW-1185">Reference proteome</keyword>
<evidence type="ECO:0000259" key="6">
    <source>
        <dbReference type="SMART" id="SM00062"/>
    </source>
</evidence>
<dbReference type="GO" id="GO:0030313">
    <property type="term" value="C:cell envelope"/>
    <property type="evidence" value="ECO:0007669"/>
    <property type="project" value="UniProtKB-SubCell"/>
</dbReference>
<accession>A0A8E3BGG2</accession>
<comment type="subcellular location">
    <subcellularLocation>
        <location evidence="1">Cell envelope</location>
    </subcellularLocation>
</comment>
<comment type="similarity">
    <text evidence="2 4">Belongs to the bacterial solute-binding protein 3 family.</text>
</comment>
<feature type="signal peptide" evidence="5">
    <location>
        <begin position="1"/>
        <end position="20"/>
    </location>
</feature>
<dbReference type="PANTHER" id="PTHR35936:SF17">
    <property type="entry name" value="ARGININE-BINDING EXTRACELLULAR PROTEIN ARTP"/>
    <property type="match status" value="1"/>
</dbReference>
<evidence type="ECO:0000256" key="1">
    <source>
        <dbReference type="ARBA" id="ARBA00004196"/>
    </source>
</evidence>
<dbReference type="SMART" id="SM00079">
    <property type="entry name" value="PBPe"/>
    <property type="match status" value="1"/>
</dbReference>
<evidence type="ECO:0000256" key="4">
    <source>
        <dbReference type="RuleBase" id="RU003744"/>
    </source>
</evidence>
<sequence>MLRSKSRVLALVPAAVLALAAAGCGSSDSSGGTGAPTPGGVTLIQSGKVLTCTGLPYEPFQFEKDGKVVGFDVDLVDLVAKKLNATQEVIDTPFEGIQSGVDLNSGKCDLAAAGMTIDDTRKENFDFSDPYFDATQVLVGKKGAGLTGLDKLQGKKLGVQNGTTGAKYAKEKAPDVEQVVFEDLGLLLSGLETGAVDAAINDNGVVYDWVNKHADYEVGTEFATGEQYGIGVKKGNTALLKVINETIAETRASGQYDTIYEKWFGKKPESK</sequence>
<gene>
    <name evidence="8" type="ORF">UO65_6380</name>
</gene>
<proteinExistence type="inferred from homology"/>
<dbReference type="Gene3D" id="3.40.190.10">
    <property type="entry name" value="Periplasmic binding protein-like II"/>
    <property type="match status" value="2"/>
</dbReference>
<dbReference type="RefSeq" id="WP_233427913.1">
    <property type="nucleotide sequence ID" value="NZ_AYXG01000241.1"/>
</dbReference>